<dbReference type="NCBIfam" id="TIGR00797">
    <property type="entry name" value="matE"/>
    <property type="match status" value="1"/>
</dbReference>
<keyword evidence="7" id="KW-0406">Ion transport</keyword>
<keyword evidence="8 10" id="KW-0472">Membrane</keyword>
<name>A0A450SLD3_9GAMM</name>
<keyword evidence="5 10" id="KW-0812">Transmembrane</keyword>
<dbReference type="PANTHER" id="PTHR43298:SF2">
    <property type="entry name" value="FMN_FAD EXPORTER YEEO-RELATED"/>
    <property type="match status" value="1"/>
</dbReference>
<evidence type="ECO:0000256" key="4">
    <source>
        <dbReference type="ARBA" id="ARBA00022475"/>
    </source>
</evidence>
<evidence type="ECO:0000256" key="9">
    <source>
        <dbReference type="ARBA" id="ARBA00031636"/>
    </source>
</evidence>
<feature type="transmembrane region" description="Helical" evidence="10">
    <location>
        <begin position="202"/>
        <end position="225"/>
    </location>
</feature>
<sequence length="461" mass="49185">MTDSHMNFSSRSILPAPSVIRDILKIAGPLALGQLGNIAIGVTDTIMLGRLGADALGAAGLASSVYSVLLILGMGMLFPAMVLISRARGAGRSRAAPVIIRQGLWVAGMLSVPAWVILWNLADLLLLTGQLPALARMAGHYMDYFMWAMFPALTTLVFTFAFTAMGRAGITALVIWLAAGLNALLDYVLIFGKLGFPAMGMAGAGFASVIVYGAVHTIFFGVLAFHGSFRHGAAFRHAWKPKWTILRQFFRLGWPKGIEFLMIAGLFSVTSLLVGRFGVQAIASHTIAFQILTVVHAVVSMAIARAVTSRIGVSGVQRDAMGAWHTLNSGLLVFLLLALPIAIFLELFPAWAVALFIGFGPKAQDILPIAAPLMALIALFVLADGVHLIAGHALNGLADMKMPALIAGLAHWGIGLPIGVVLGFAMEFSVLGLWWGLTLGMVIAATAYLARFRWVVRRFEV</sequence>
<evidence type="ECO:0000256" key="3">
    <source>
        <dbReference type="ARBA" id="ARBA00022449"/>
    </source>
</evidence>
<feature type="transmembrane region" description="Helical" evidence="10">
    <location>
        <begin position="287"/>
        <end position="308"/>
    </location>
</feature>
<dbReference type="GO" id="GO:0042910">
    <property type="term" value="F:xenobiotic transmembrane transporter activity"/>
    <property type="evidence" value="ECO:0007669"/>
    <property type="project" value="InterPro"/>
</dbReference>
<feature type="transmembrane region" description="Helical" evidence="10">
    <location>
        <begin position="170"/>
        <end position="190"/>
    </location>
</feature>
<dbReference type="GO" id="GO:0005886">
    <property type="term" value="C:plasma membrane"/>
    <property type="evidence" value="ECO:0007669"/>
    <property type="project" value="UniProtKB-SubCell"/>
</dbReference>
<evidence type="ECO:0000256" key="6">
    <source>
        <dbReference type="ARBA" id="ARBA00022989"/>
    </source>
</evidence>
<reference evidence="11" key="1">
    <citation type="submission" date="2019-02" db="EMBL/GenBank/DDBJ databases">
        <authorList>
            <person name="Gruber-Vodicka R. H."/>
            <person name="Seah K. B. B."/>
        </authorList>
    </citation>
    <scope>NUCLEOTIDE SEQUENCE</scope>
    <source>
        <strain evidence="11">BECK_DK161</strain>
    </source>
</reference>
<dbReference type="InterPro" id="IPR050222">
    <property type="entry name" value="MATE_MdtK"/>
</dbReference>
<dbReference type="PIRSF" id="PIRSF006603">
    <property type="entry name" value="DinF"/>
    <property type="match status" value="1"/>
</dbReference>
<feature type="transmembrane region" description="Helical" evidence="10">
    <location>
        <begin position="104"/>
        <end position="122"/>
    </location>
</feature>
<keyword evidence="4" id="KW-1003">Cell membrane</keyword>
<evidence type="ECO:0000256" key="8">
    <source>
        <dbReference type="ARBA" id="ARBA00023136"/>
    </source>
</evidence>
<dbReference type="GO" id="GO:0015297">
    <property type="term" value="F:antiporter activity"/>
    <property type="evidence" value="ECO:0007669"/>
    <property type="project" value="UniProtKB-KW"/>
</dbReference>
<keyword evidence="6 10" id="KW-1133">Transmembrane helix</keyword>
<dbReference type="InterPro" id="IPR002528">
    <property type="entry name" value="MATE_fam"/>
</dbReference>
<feature type="transmembrane region" description="Helical" evidence="10">
    <location>
        <begin position="369"/>
        <end position="390"/>
    </location>
</feature>
<dbReference type="Pfam" id="PF01554">
    <property type="entry name" value="MatE"/>
    <property type="match status" value="2"/>
</dbReference>
<evidence type="ECO:0000256" key="5">
    <source>
        <dbReference type="ARBA" id="ARBA00022692"/>
    </source>
</evidence>
<feature type="transmembrane region" description="Helical" evidence="10">
    <location>
        <begin position="329"/>
        <end position="357"/>
    </location>
</feature>
<protein>
    <recommendedName>
        <fullName evidence="9">Multidrug-efflux transporter</fullName>
    </recommendedName>
</protein>
<feature type="transmembrane region" description="Helical" evidence="10">
    <location>
        <begin position="257"/>
        <end position="275"/>
    </location>
</feature>
<comment type="subcellular location">
    <subcellularLocation>
        <location evidence="1">Cell inner membrane</location>
        <topology evidence="1">Multi-pass membrane protein</topology>
    </subcellularLocation>
</comment>
<evidence type="ECO:0000313" key="11">
    <source>
        <dbReference type="EMBL" id="VFJ54410.1"/>
    </source>
</evidence>
<evidence type="ECO:0000256" key="2">
    <source>
        <dbReference type="ARBA" id="ARBA00022448"/>
    </source>
</evidence>
<proteinExistence type="predicted"/>
<dbReference type="PANTHER" id="PTHR43298">
    <property type="entry name" value="MULTIDRUG RESISTANCE PROTEIN NORM-RELATED"/>
    <property type="match status" value="1"/>
</dbReference>
<dbReference type="AlphaFoldDB" id="A0A450SLD3"/>
<gene>
    <name evidence="11" type="ORF">BECKDK2373C_GA0170839_10439</name>
</gene>
<organism evidence="11">
    <name type="scientific">Candidatus Kentrum sp. DK</name>
    <dbReference type="NCBI Taxonomy" id="2126562"/>
    <lineage>
        <taxon>Bacteria</taxon>
        <taxon>Pseudomonadati</taxon>
        <taxon>Pseudomonadota</taxon>
        <taxon>Gammaproteobacteria</taxon>
        <taxon>Candidatus Kentrum</taxon>
    </lineage>
</organism>
<dbReference type="EMBL" id="CAADEY010000043">
    <property type="protein sequence ID" value="VFJ54410.1"/>
    <property type="molecule type" value="Genomic_DNA"/>
</dbReference>
<dbReference type="InterPro" id="IPR048279">
    <property type="entry name" value="MdtK-like"/>
</dbReference>
<feature type="transmembrane region" description="Helical" evidence="10">
    <location>
        <begin position="402"/>
        <end position="426"/>
    </location>
</feature>
<feature type="transmembrane region" description="Helical" evidence="10">
    <location>
        <begin position="65"/>
        <end position="84"/>
    </location>
</feature>
<evidence type="ECO:0000256" key="7">
    <source>
        <dbReference type="ARBA" id="ARBA00023065"/>
    </source>
</evidence>
<feature type="transmembrane region" description="Helical" evidence="10">
    <location>
        <begin position="432"/>
        <end position="450"/>
    </location>
</feature>
<feature type="transmembrane region" description="Helical" evidence="10">
    <location>
        <begin position="144"/>
        <end position="163"/>
    </location>
</feature>
<keyword evidence="2" id="KW-0813">Transport</keyword>
<keyword evidence="3" id="KW-0050">Antiport</keyword>
<evidence type="ECO:0000256" key="1">
    <source>
        <dbReference type="ARBA" id="ARBA00004429"/>
    </source>
</evidence>
<dbReference type="GO" id="GO:0006811">
    <property type="term" value="P:monoatomic ion transport"/>
    <property type="evidence" value="ECO:0007669"/>
    <property type="project" value="UniProtKB-KW"/>
</dbReference>
<accession>A0A450SLD3</accession>
<evidence type="ECO:0000256" key="10">
    <source>
        <dbReference type="SAM" id="Phobius"/>
    </source>
</evidence>